<feature type="compositionally biased region" description="Polar residues" evidence="1">
    <location>
        <begin position="65"/>
        <end position="74"/>
    </location>
</feature>
<reference evidence="2" key="1">
    <citation type="submission" date="2020-04" db="EMBL/GenBank/DDBJ databases">
        <title>Draft genome resource of the tomato pathogen Pseudocercospora fuligena.</title>
        <authorList>
            <person name="Zaccaron A."/>
        </authorList>
    </citation>
    <scope>NUCLEOTIDE SEQUENCE</scope>
    <source>
        <strain evidence="2">PF001</strain>
    </source>
</reference>
<organism evidence="2 3">
    <name type="scientific">Pseudocercospora fuligena</name>
    <dbReference type="NCBI Taxonomy" id="685502"/>
    <lineage>
        <taxon>Eukaryota</taxon>
        <taxon>Fungi</taxon>
        <taxon>Dikarya</taxon>
        <taxon>Ascomycota</taxon>
        <taxon>Pezizomycotina</taxon>
        <taxon>Dothideomycetes</taxon>
        <taxon>Dothideomycetidae</taxon>
        <taxon>Mycosphaerellales</taxon>
        <taxon>Mycosphaerellaceae</taxon>
        <taxon>Pseudocercospora</taxon>
    </lineage>
</organism>
<dbReference type="AlphaFoldDB" id="A0A8H6VFU4"/>
<protein>
    <submittedName>
        <fullName evidence="2">Uncharacterized protein</fullName>
    </submittedName>
</protein>
<name>A0A8H6VFU4_9PEZI</name>
<comment type="caution">
    <text evidence="2">The sequence shown here is derived from an EMBL/GenBank/DDBJ whole genome shotgun (WGS) entry which is preliminary data.</text>
</comment>
<dbReference type="OrthoDB" id="10630917at2759"/>
<feature type="non-terminal residue" evidence="2">
    <location>
        <position position="204"/>
    </location>
</feature>
<accession>A0A8H6VFU4</accession>
<evidence type="ECO:0000256" key="1">
    <source>
        <dbReference type="SAM" id="MobiDB-lite"/>
    </source>
</evidence>
<dbReference type="Proteomes" id="UP000660729">
    <property type="component" value="Unassembled WGS sequence"/>
</dbReference>
<gene>
    <name evidence="2" type="ORF">HII31_07927</name>
</gene>
<proteinExistence type="predicted"/>
<sequence>MLSSSAIHADLQDQYHISDTSGTTIVIVYPVFSKLDLQGELQHSRGCSDRDPPSPKYPNPCQPILQGNSGRRPNVGTSATITTWAAQMTLQPSLGFNDYSGLGVHSISASAGHSSRMTKLRARLLCSDSARSVPSVTADIYRQSGKHSKSLPKETPTPDRGHKLPTCSAASPRIHGTDHHKSISQDEGYTLKCHRSIIAWKASR</sequence>
<feature type="region of interest" description="Disordered" evidence="1">
    <location>
        <begin position="43"/>
        <end position="74"/>
    </location>
</feature>
<keyword evidence="3" id="KW-1185">Reference proteome</keyword>
<feature type="compositionally biased region" description="Basic and acidic residues" evidence="1">
    <location>
        <begin position="43"/>
        <end position="53"/>
    </location>
</feature>
<dbReference type="EMBL" id="JABCIY010000168">
    <property type="protein sequence ID" value="KAF7190768.1"/>
    <property type="molecule type" value="Genomic_DNA"/>
</dbReference>
<evidence type="ECO:0000313" key="2">
    <source>
        <dbReference type="EMBL" id="KAF7190768.1"/>
    </source>
</evidence>
<evidence type="ECO:0000313" key="3">
    <source>
        <dbReference type="Proteomes" id="UP000660729"/>
    </source>
</evidence>
<feature type="region of interest" description="Disordered" evidence="1">
    <location>
        <begin position="142"/>
        <end position="182"/>
    </location>
</feature>